<name>A0AAD2F2J0_9RALS</name>
<dbReference type="EMBL" id="CATZAZ010000013">
    <property type="protein sequence ID" value="CAJ0805704.1"/>
    <property type="molecule type" value="Genomic_DNA"/>
</dbReference>
<comment type="caution">
    <text evidence="2">The sequence shown here is derived from an EMBL/GenBank/DDBJ whole genome shotgun (WGS) entry which is preliminary data.</text>
</comment>
<organism evidence="2 4">
    <name type="scientific">Ralstonia thomasii</name>
    <dbReference type="NCBI Taxonomy" id="3058596"/>
    <lineage>
        <taxon>Bacteria</taxon>
        <taxon>Pseudomonadati</taxon>
        <taxon>Pseudomonadota</taxon>
        <taxon>Betaproteobacteria</taxon>
        <taxon>Burkholderiales</taxon>
        <taxon>Burkholderiaceae</taxon>
        <taxon>Ralstonia</taxon>
    </lineage>
</organism>
<protein>
    <submittedName>
        <fullName evidence="2">Uncharacterized protein</fullName>
    </submittedName>
</protein>
<feature type="region of interest" description="Disordered" evidence="1">
    <location>
        <begin position="152"/>
        <end position="172"/>
    </location>
</feature>
<keyword evidence="5" id="KW-1185">Reference proteome</keyword>
<evidence type="ECO:0000313" key="5">
    <source>
        <dbReference type="Proteomes" id="UP001189773"/>
    </source>
</evidence>
<dbReference type="RefSeq" id="WP_012436265.1">
    <property type="nucleotide sequence ID" value="NZ_CATWDO010000014.1"/>
</dbReference>
<evidence type="ECO:0000256" key="1">
    <source>
        <dbReference type="SAM" id="MobiDB-lite"/>
    </source>
</evidence>
<evidence type="ECO:0000313" key="2">
    <source>
        <dbReference type="EMBL" id="CAJ0805704.1"/>
    </source>
</evidence>
<evidence type="ECO:0000313" key="3">
    <source>
        <dbReference type="EMBL" id="CAJ0807269.1"/>
    </source>
</evidence>
<reference evidence="2 5" key="1">
    <citation type="submission" date="2023-07" db="EMBL/GenBank/DDBJ databases">
        <authorList>
            <person name="Peeters C."/>
        </authorList>
    </citation>
    <scope>NUCLEOTIDE SEQUENCE</scope>
    <source>
        <strain evidence="3 5">LMG 18095</strain>
        <strain evidence="2">R-77560</strain>
    </source>
</reference>
<feature type="region of interest" description="Disordered" evidence="1">
    <location>
        <begin position="27"/>
        <end position="46"/>
    </location>
</feature>
<dbReference type="InterPro" id="IPR047675">
    <property type="entry name" value="Putative_zinc-bd"/>
</dbReference>
<evidence type="ECO:0000313" key="4">
    <source>
        <dbReference type="Proteomes" id="UP001189756"/>
    </source>
</evidence>
<dbReference type="AlphaFoldDB" id="A0AAD2F2J0"/>
<dbReference type="Proteomes" id="UP001189773">
    <property type="component" value="Unassembled WGS sequence"/>
</dbReference>
<dbReference type="EMBL" id="CATZAR010000024">
    <property type="protein sequence ID" value="CAJ0807269.1"/>
    <property type="molecule type" value="Genomic_DNA"/>
</dbReference>
<sequence length="172" mass="18667">MKKFCGAQTRAGTPCKRSPLAGKRRCRLHGGASTGAGNPARPGNRNALKHGLYSDRLTDEEKALLEQMPVGSLDEEIRLARVLLMRTLGAEETDERLLSIDRVILRKPGLEATYRPPQHLEHILRLLGRIGRLEIARAALLEGLCDSIGAGADSQDSPRIAVVRENGETSAG</sequence>
<dbReference type="Proteomes" id="UP001189756">
    <property type="component" value="Unassembled WGS sequence"/>
</dbReference>
<accession>A0AAD2F2J0</accession>
<gene>
    <name evidence="3" type="ORF">LMG18095_04573</name>
    <name evidence="2" type="ORF">R77560_04296</name>
</gene>
<proteinExistence type="predicted"/>
<dbReference type="NCBIfam" id="NF041373">
    <property type="entry name" value="HGG_STG"/>
    <property type="match status" value="1"/>
</dbReference>